<dbReference type="Proteomes" id="UP001152622">
    <property type="component" value="Chromosome 20"/>
</dbReference>
<gene>
    <name evidence="1" type="ORF">SKAU_G00387560</name>
</gene>
<reference evidence="1" key="1">
    <citation type="journal article" date="2023" name="Science">
        <title>Genome structures resolve the early diversification of teleost fishes.</title>
        <authorList>
            <person name="Parey E."/>
            <person name="Louis A."/>
            <person name="Montfort J."/>
            <person name="Bouchez O."/>
            <person name="Roques C."/>
            <person name="Iampietro C."/>
            <person name="Lluch J."/>
            <person name="Castinel A."/>
            <person name="Donnadieu C."/>
            <person name="Desvignes T."/>
            <person name="Floi Bucao C."/>
            <person name="Jouanno E."/>
            <person name="Wen M."/>
            <person name="Mejri S."/>
            <person name="Dirks R."/>
            <person name="Jansen H."/>
            <person name="Henkel C."/>
            <person name="Chen W.J."/>
            <person name="Zahm M."/>
            <person name="Cabau C."/>
            <person name="Klopp C."/>
            <person name="Thompson A.W."/>
            <person name="Robinson-Rechavi M."/>
            <person name="Braasch I."/>
            <person name="Lecointre G."/>
            <person name="Bobe J."/>
            <person name="Postlethwait J.H."/>
            <person name="Berthelot C."/>
            <person name="Roest Crollius H."/>
            <person name="Guiguen Y."/>
        </authorList>
    </citation>
    <scope>NUCLEOTIDE SEQUENCE</scope>
    <source>
        <strain evidence="1">WJC10195</strain>
    </source>
</reference>
<keyword evidence="2" id="KW-1185">Reference proteome</keyword>
<dbReference type="EMBL" id="JAINUF010000020">
    <property type="protein sequence ID" value="KAJ8335414.1"/>
    <property type="molecule type" value="Genomic_DNA"/>
</dbReference>
<evidence type="ECO:0000313" key="1">
    <source>
        <dbReference type="EMBL" id="KAJ8335414.1"/>
    </source>
</evidence>
<dbReference type="AlphaFoldDB" id="A0A9Q1ID90"/>
<evidence type="ECO:0000313" key="2">
    <source>
        <dbReference type="Proteomes" id="UP001152622"/>
    </source>
</evidence>
<accession>A0A9Q1ID90</accession>
<comment type="caution">
    <text evidence="1">The sequence shown here is derived from an EMBL/GenBank/DDBJ whole genome shotgun (WGS) entry which is preliminary data.</text>
</comment>
<name>A0A9Q1ID90_SYNKA</name>
<organism evidence="1 2">
    <name type="scientific">Synaphobranchus kaupii</name>
    <name type="common">Kaup's arrowtooth eel</name>
    <dbReference type="NCBI Taxonomy" id="118154"/>
    <lineage>
        <taxon>Eukaryota</taxon>
        <taxon>Metazoa</taxon>
        <taxon>Chordata</taxon>
        <taxon>Craniata</taxon>
        <taxon>Vertebrata</taxon>
        <taxon>Euteleostomi</taxon>
        <taxon>Actinopterygii</taxon>
        <taxon>Neopterygii</taxon>
        <taxon>Teleostei</taxon>
        <taxon>Anguilliformes</taxon>
        <taxon>Synaphobranchidae</taxon>
        <taxon>Synaphobranchus</taxon>
    </lineage>
</organism>
<protein>
    <submittedName>
        <fullName evidence="1">Uncharacterized protein</fullName>
    </submittedName>
</protein>
<sequence length="105" mass="11538">MENGEARVDEIGFPPGEKMCGSSAGTFKSETTIFHVPNLGLVQLDSKTRLWIQETISSDGRKKSHSTLCHISYILGARGQIMGFSCIENFKKAAMIIFRAALAKM</sequence>
<proteinExistence type="predicted"/>